<dbReference type="EMBL" id="VSSR01000042">
    <property type="protein sequence ID" value="TYL80370.1"/>
    <property type="molecule type" value="Genomic_DNA"/>
</dbReference>
<dbReference type="OrthoDB" id="8254845at2"/>
<organism evidence="1 2">
    <name type="scientific">Bradyrhizobium cytisi</name>
    <dbReference type="NCBI Taxonomy" id="515489"/>
    <lineage>
        <taxon>Bacteria</taxon>
        <taxon>Pseudomonadati</taxon>
        <taxon>Pseudomonadota</taxon>
        <taxon>Alphaproteobacteria</taxon>
        <taxon>Hyphomicrobiales</taxon>
        <taxon>Nitrobacteraceae</taxon>
        <taxon>Bradyrhizobium</taxon>
    </lineage>
</organism>
<proteinExistence type="predicted"/>
<evidence type="ECO:0008006" key="3">
    <source>
        <dbReference type="Google" id="ProtNLM"/>
    </source>
</evidence>
<dbReference type="Proteomes" id="UP000324853">
    <property type="component" value="Unassembled WGS sequence"/>
</dbReference>
<dbReference type="AlphaFoldDB" id="A0A5S4WDI7"/>
<keyword evidence="2" id="KW-1185">Reference proteome</keyword>
<reference evidence="1 2" key="1">
    <citation type="submission" date="2019-08" db="EMBL/GenBank/DDBJ databases">
        <title>Bradyrhizobium hipponensis sp. nov., a rhizobium isolated from a Lupinus angustifolius root nodule in Tunisia.</title>
        <authorList>
            <person name="Off K."/>
            <person name="Rejili M."/>
            <person name="Mars M."/>
            <person name="Brachmann A."/>
            <person name="Marin M."/>
        </authorList>
    </citation>
    <scope>NUCLEOTIDE SEQUENCE [LARGE SCALE GENOMIC DNA]</scope>
    <source>
        <strain evidence="1 2">CTAW11</strain>
    </source>
</reference>
<evidence type="ECO:0000313" key="1">
    <source>
        <dbReference type="EMBL" id="TYL80370.1"/>
    </source>
</evidence>
<protein>
    <recommendedName>
        <fullName evidence="3">DUF2256 domain-containing protein</fullName>
    </recommendedName>
</protein>
<accession>A0A5S4WDI7</accession>
<comment type="caution">
    <text evidence="1">The sequence shown here is derived from an EMBL/GenBank/DDBJ whole genome shotgun (WGS) entry which is preliminary data.</text>
</comment>
<sequence length="62" mass="7428">MCDKPEHSERPSAAKSCAVCSGKFGLIRYYSWRAPLCSRKCLDRFRARRERDRRWLFRFQAA</sequence>
<name>A0A5S4WDI7_9BRAD</name>
<evidence type="ECO:0000313" key="2">
    <source>
        <dbReference type="Proteomes" id="UP000324853"/>
    </source>
</evidence>
<gene>
    <name evidence="1" type="ORF">FXB38_25835</name>
</gene>